<dbReference type="Pfam" id="PF12650">
    <property type="entry name" value="DUF3784"/>
    <property type="match status" value="1"/>
</dbReference>
<protein>
    <submittedName>
        <fullName evidence="2">DUF3784 domain-containing protein</fullName>
    </submittedName>
</protein>
<evidence type="ECO:0000256" key="1">
    <source>
        <dbReference type="SAM" id="Phobius"/>
    </source>
</evidence>
<reference evidence="2" key="3">
    <citation type="journal article" date="2023" name="Microbiol. Resour. Announc.">
        <title>Draft Genome Sequence of Granulicatella sp. Strain S8, Isolated from a Marine Fish, Seriola quinqueradiata.</title>
        <authorList>
            <person name="Lee M."/>
            <person name="Farooq A."/>
            <person name="Jeong J.B."/>
            <person name="Jung M.Y."/>
        </authorList>
    </citation>
    <scope>NUCLEOTIDE SEQUENCE</scope>
    <source>
        <strain evidence="2">S8</strain>
    </source>
</reference>
<feature type="transmembrane region" description="Helical" evidence="1">
    <location>
        <begin position="42"/>
        <end position="63"/>
    </location>
</feature>
<accession>A0ABT1WMW4</accession>
<comment type="caution">
    <text evidence="2">The sequence shown here is derived from an EMBL/GenBank/DDBJ whole genome shotgun (WGS) entry which is preliminary data.</text>
</comment>
<feature type="transmembrane region" description="Helical" evidence="1">
    <location>
        <begin position="75"/>
        <end position="96"/>
    </location>
</feature>
<feature type="transmembrane region" description="Helical" evidence="1">
    <location>
        <begin position="6"/>
        <end position="22"/>
    </location>
</feature>
<sequence>MFLASLLSGLTLLFIGIIIWRFKLVNILAGYKSSETSNPNRLATLVGISLMLNGVVILVEAMLIYEEILANETALLTIIGTLLIGVSITGLVANYFSKR</sequence>
<dbReference type="EMBL" id="JANHNZ010000003">
    <property type="protein sequence ID" value="MCQ9209850.1"/>
    <property type="molecule type" value="Genomic_DNA"/>
</dbReference>
<reference evidence="2" key="1">
    <citation type="submission" date="2022-07" db="EMBL/GenBank/DDBJ databases">
        <authorList>
            <person name="Jung M.-Y."/>
            <person name="Lee M."/>
        </authorList>
    </citation>
    <scope>NUCLEOTIDE SEQUENCE</scope>
    <source>
        <strain evidence="2">S8</strain>
    </source>
</reference>
<evidence type="ECO:0000313" key="3">
    <source>
        <dbReference type="Proteomes" id="UP001059480"/>
    </source>
</evidence>
<keyword evidence="1" id="KW-0812">Transmembrane</keyword>
<keyword evidence="1" id="KW-1133">Transmembrane helix</keyword>
<proteinExistence type="predicted"/>
<evidence type="ECO:0000313" key="2">
    <source>
        <dbReference type="EMBL" id="MCQ9209850.1"/>
    </source>
</evidence>
<dbReference type="Proteomes" id="UP001059480">
    <property type="component" value="Unassembled WGS sequence"/>
</dbReference>
<keyword evidence="3" id="KW-1185">Reference proteome</keyword>
<organism evidence="2 3">
    <name type="scientific">Granulicatella seriolae</name>
    <dbReference type="NCBI Taxonomy" id="2967226"/>
    <lineage>
        <taxon>Bacteria</taxon>
        <taxon>Bacillati</taxon>
        <taxon>Bacillota</taxon>
        <taxon>Bacilli</taxon>
        <taxon>Lactobacillales</taxon>
        <taxon>Carnobacteriaceae</taxon>
        <taxon>Granulicatella</taxon>
    </lineage>
</organism>
<dbReference type="InterPro" id="IPR017259">
    <property type="entry name" value="UCP037672"/>
</dbReference>
<keyword evidence="1" id="KW-0472">Membrane</keyword>
<dbReference type="RefSeq" id="WP_256944959.1">
    <property type="nucleotide sequence ID" value="NZ_JANHNZ010000003.1"/>
</dbReference>
<name>A0ABT1WMW4_9LACT</name>
<reference evidence="2" key="2">
    <citation type="journal article" date="2023" name="Curr. Microbiol.">
        <title>Granulicatella seriolae sp. nov., a Novel Facultative Anaerobe Isolated from Yellowtail Marine Fish.</title>
        <authorList>
            <person name="Lee M."/>
            <person name="Choi Y.J."/>
            <person name="Farooq A."/>
            <person name="Jeong J.B."/>
            <person name="Jung M.Y."/>
        </authorList>
    </citation>
    <scope>NUCLEOTIDE SEQUENCE</scope>
    <source>
        <strain evidence="2">S8</strain>
    </source>
</reference>
<gene>
    <name evidence="2" type="ORF">NPA36_04725</name>
</gene>